<keyword evidence="6 7" id="KW-0472">Membrane</keyword>
<dbReference type="KEGG" id="ldn:H9L06_05620"/>
<keyword evidence="11" id="KW-1185">Reference proteome</keyword>
<dbReference type="Pfam" id="PF06750">
    <property type="entry name" value="A24_N_bact"/>
    <property type="match status" value="1"/>
</dbReference>
<feature type="transmembrane region" description="Helical" evidence="7">
    <location>
        <begin position="112"/>
        <end position="135"/>
    </location>
</feature>
<keyword evidence="3" id="KW-1003">Cell membrane</keyword>
<evidence type="ECO:0000256" key="7">
    <source>
        <dbReference type="SAM" id="Phobius"/>
    </source>
</evidence>
<evidence type="ECO:0000256" key="4">
    <source>
        <dbReference type="ARBA" id="ARBA00022692"/>
    </source>
</evidence>
<evidence type="ECO:0000256" key="5">
    <source>
        <dbReference type="ARBA" id="ARBA00022989"/>
    </source>
</evidence>
<dbReference type="Pfam" id="PF01478">
    <property type="entry name" value="Peptidase_A24"/>
    <property type="match status" value="1"/>
</dbReference>
<dbReference type="EMBL" id="CP060716">
    <property type="protein sequence ID" value="QNN63757.1"/>
    <property type="molecule type" value="Genomic_DNA"/>
</dbReference>
<dbReference type="RefSeq" id="WP_187556214.1">
    <property type="nucleotide sequence ID" value="NZ_CP060716.1"/>
</dbReference>
<evidence type="ECO:0000256" key="6">
    <source>
        <dbReference type="ARBA" id="ARBA00023136"/>
    </source>
</evidence>
<reference evidence="10 11" key="1">
    <citation type="submission" date="2020-08" db="EMBL/GenBank/DDBJ databases">
        <title>Genome sequence of Leucobacter denitrificans KACC 14055T.</title>
        <authorList>
            <person name="Hyun D.-W."/>
            <person name="Bae J.-W."/>
        </authorList>
    </citation>
    <scope>NUCLEOTIDE SEQUENCE [LARGE SCALE GENOMIC DNA]</scope>
    <source>
        <strain evidence="10 11">KACC 14055</strain>
    </source>
</reference>
<evidence type="ECO:0000256" key="1">
    <source>
        <dbReference type="ARBA" id="ARBA00004651"/>
    </source>
</evidence>
<dbReference type="InterPro" id="IPR050882">
    <property type="entry name" value="Prepilin_peptidase/N-MTase"/>
</dbReference>
<dbReference type="GO" id="GO:0004190">
    <property type="term" value="F:aspartic-type endopeptidase activity"/>
    <property type="evidence" value="ECO:0007669"/>
    <property type="project" value="InterPro"/>
</dbReference>
<evidence type="ECO:0000259" key="8">
    <source>
        <dbReference type="Pfam" id="PF01478"/>
    </source>
</evidence>
<name>A0A7G9S7D2_9MICO</name>
<dbReference type="AlphaFoldDB" id="A0A7G9S7D2"/>
<dbReference type="Proteomes" id="UP000515934">
    <property type="component" value="Chromosome"/>
</dbReference>
<dbReference type="InterPro" id="IPR010627">
    <property type="entry name" value="Prepilin_pept_A24_N"/>
</dbReference>
<evidence type="ECO:0000256" key="3">
    <source>
        <dbReference type="ARBA" id="ARBA00022475"/>
    </source>
</evidence>
<accession>A0A7G9S7D2</accession>
<gene>
    <name evidence="10" type="ORF">H9L06_05620</name>
</gene>
<dbReference type="PANTHER" id="PTHR30487:SF0">
    <property type="entry name" value="PREPILIN LEADER PEPTIDASE_N-METHYLTRANSFERASE-RELATED"/>
    <property type="match status" value="1"/>
</dbReference>
<feature type="transmembrane region" description="Helical" evidence="7">
    <location>
        <begin position="7"/>
        <end position="29"/>
    </location>
</feature>
<sequence length="280" mass="29667">MIGSAEFGWLLALAGVLGLAIGSFLNVVIWRVPRGESLLAGSHCQSCDAPVRPWHNIPVVSYIALRGRCAHCGVAIGIRYPLIELGTAAAFVLITWWYCVEFAWPNAAGNQFISGLFALVAFLWFGAASIALTTIDAKHQRLPNAVVLPSAAVVLLLLSVSSLLVGDWSRLGVTLGASAALFALYFGIALVYPRGIGGGDVKLAPLVGGVLGYLGWSAVGVGAFSGFLFAALVGVVLMFGRRARWRSAIAYGPWMLIGAWVGLVWGDALMNIYIDFAWSA</sequence>
<dbReference type="GO" id="GO:0006465">
    <property type="term" value="P:signal peptide processing"/>
    <property type="evidence" value="ECO:0007669"/>
    <property type="project" value="TreeGrafter"/>
</dbReference>
<protein>
    <submittedName>
        <fullName evidence="10">Prepilin peptidase</fullName>
    </submittedName>
</protein>
<keyword evidence="5 7" id="KW-1133">Transmembrane helix</keyword>
<dbReference type="PANTHER" id="PTHR30487">
    <property type="entry name" value="TYPE 4 PREPILIN-LIKE PROTEINS LEADER PEPTIDE-PROCESSING ENZYME"/>
    <property type="match status" value="1"/>
</dbReference>
<keyword evidence="4 7" id="KW-0812">Transmembrane</keyword>
<proteinExistence type="inferred from homology"/>
<feature type="transmembrane region" description="Helical" evidence="7">
    <location>
        <begin position="82"/>
        <end position="100"/>
    </location>
</feature>
<feature type="transmembrane region" description="Helical" evidence="7">
    <location>
        <begin position="213"/>
        <end position="239"/>
    </location>
</feature>
<dbReference type="InterPro" id="IPR000045">
    <property type="entry name" value="Prepilin_IV_endopep_pep"/>
</dbReference>
<evidence type="ECO:0000259" key="9">
    <source>
        <dbReference type="Pfam" id="PF06750"/>
    </source>
</evidence>
<feature type="domain" description="Prepilin type IV endopeptidase peptidase" evidence="8">
    <location>
        <begin position="126"/>
        <end position="237"/>
    </location>
</feature>
<dbReference type="Gene3D" id="1.20.120.1220">
    <property type="match status" value="1"/>
</dbReference>
<feature type="transmembrane region" description="Helical" evidence="7">
    <location>
        <begin position="147"/>
        <end position="166"/>
    </location>
</feature>
<organism evidence="10 11">
    <name type="scientific">Leucobacter denitrificans</name>
    <dbReference type="NCBI Taxonomy" id="683042"/>
    <lineage>
        <taxon>Bacteria</taxon>
        <taxon>Bacillati</taxon>
        <taxon>Actinomycetota</taxon>
        <taxon>Actinomycetes</taxon>
        <taxon>Micrococcales</taxon>
        <taxon>Microbacteriaceae</taxon>
        <taxon>Leucobacter</taxon>
    </lineage>
</organism>
<feature type="transmembrane region" description="Helical" evidence="7">
    <location>
        <begin position="173"/>
        <end position="193"/>
    </location>
</feature>
<comment type="similarity">
    <text evidence="2">Belongs to the peptidase A24 family.</text>
</comment>
<evidence type="ECO:0000313" key="11">
    <source>
        <dbReference type="Proteomes" id="UP000515934"/>
    </source>
</evidence>
<feature type="domain" description="Prepilin peptidase A24 N-terminal" evidence="9">
    <location>
        <begin position="16"/>
        <end position="97"/>
    </location>
</feature>
<feature type="transmembrane region" description="Helical" evidence="7">
    <location>
        <begin position="251"/>
        <end position="274"/>
    </location>
</feature>
<dbReference type="GO" id="GO:0005886">
    <property type="term" value="C:plasma membrane"/>
    <property type="evidence" value="ECO:0007669"/>
    <property type="project" value="UniProtKB-SubCell"/>
</dbReference>
<evidence type="ECO:0000313" key="10">
    <source>
        <dbReference type="EMBL" id="QNN63757.1"/>
    </source>
</evidence>
<evidence type="ECO:0000256" key="2">
    <source>
        <dbReference type="ARBA" id="ARBA00005801"/>
    </source>
</evidence>
<comment type="subcellular location">
    <subcellularLocation>
        <location evidence="1">Cell membrane</location>
        <topology evidence="1">Multi-pass membrane protein</topology>
    </subcellularLocation>
</comment>